<comment type="caution">
    <text evidence="4">The sequence shown here is derived from an EMBL/GenBank/DDBJ whole genome shotgun (WGS) entry which is preliminary data.</text>
</comment>
<protein>
    <submittedName>
        <fullName evidence="4">AraC family transcriptional regulator</fullName>
    </submittedName>
</protein>
<dbReference type="PANTHER" id="PTHR43436:SF1">
    <property type="entry name" value="TRANSCRIPTIONAL REGULATORY PROTEIN"/>
    <property type="match status" value="1"/>
</dbReference>
<organism evidence="4 5">
    <name type="scientific">Pararhizobium polonicum</name>
    <dbReference type="NCBI Taxonomy" id="1612624"/>
    <lineage>
        <taxon>Bacteria</taxon>
        <taxon>Pseudomonadati</taxon>
        <taxon>Pseudomonadota</taxon>
        <taxon>Alphaproteobacteria</taxon>
        <taxon>Hyphomicrobiales</taxon>
        <taxon>Rhizobiaceae</taxon>
        <taxon>Rhizobium/Agrobacterium group</taxon>
        <taxon>Pararhizobium</taxon>
    </lineage>
</organism>
<dbReference type="PROSITE" id="PS01124">
    <property type="entry name" value="HTH_ARAC_FAMILY_2"/>
    <property type="match status" value="1"/>
</dbReference>
<dbReference type="Gene3D" id="1.10.10.60">
    <property type="entry name" value="Homeodomain-like"/>
    <property type="match status" value="1"/>
</dbReference>
<evidence type="ECO:0000259" key="3">
    <source>
        <dbReference type="PROSITE" id="PS01124"/>
    </source>
</evidence>
<dbReference type="EMBL" id="LGLV01000004">
    <property type="protein sequence ID" value="OBZ97212.1"/>
    <property type="molecule type" value="Genomic_DNA"/>
</dbReference>
<reference evidence="4 5" key="1">
    <citation type="journal article" date="2016" name="Syst. Appl. Microbiol.">
        <title>Pararhizobium polonicum sp. nov. isolated from tumors on stone fruit rootstocks.</title>
        <authorList>
            <person name="Pulawska J."/>
            <person name="Kuzmanovic N."/>
            <person name="Willems A."/>
            <person name="Pothier J.F."/>
        </authorList>
    </citation>
    <scope>NUCLEOTIDE SEQUENCE [LARGE SCALE GENOMIC DNA]</scope>
    <source>
        <strain evidence="4 5">F5.1</strain>
    </source>
</reference>
<evidence type="ECO:0000256" key="2">
    <source>
        <dbReference type="ARBA" id="ARBA00023163"/>
    </source>
</evidence>
<dbReference type="InterPro" id="IPR018060">
    <property type="entry name" value="HTH_AraC"/>
</dbReference>
<dbReference type="Pfam" id="PF12833">
    <property type="entry name" value="HTH_18"/>
    <property type="match status" value="1"/>
</dbReference>
<dbReference type="GO" id="GO:0003700">
    <property type="term" value="F:DNA-binding transcription factor activity"/>
    <property type="evidence" value="ECO:0007669"/>
    <property type="project" value="InterPro"/>
</dbReference>
<keyword evidence="5" id="KW-1185">Reference proteome</keyword>
<dbReference type="Proteomes" id="UP000093111">
    <property type="component" value="Unassembled WGS sequence"/>
</dbReference>
<proteinExistence type="predicted"/>
<dbReference type="PANTHER" id="PTHR43436">
    <property type="entry name" value="ARAC-FAMILY TRANSCRIPTIONAL REGULATOR"/>
    <property type="match status" value="1"/>
</dbReference>
<dbReference type="Pfam" id="PF06719">
    <property type="entry name" value="AraC_N"/>
    <property type="match status" value="1"/>
</dbReference>
<accession>A0A1C7P7H9</accession>
<keyword evidence="1" id="KW-0805">Transcription regulation</keyword>
<dbReference type="InterPro" id="IPR009057">
    <property type="entry name" value="Homeodomain-like_sf"/>
</dbReference>
<gene>
    <name evidence="4" type="ORF">ADU59_03555</name>
</gene>
<dbReference type="SMART" id="SM00342">
    <property type="entry name" value="HTH_ARAC"/>
    <property type="match status" value="1"/>
</dbReference>
<dbReference type="SUPFAM" id="SSF46689">
    <property type="entry name" value="Homeodomain-like"/>
    <property type="match status" value="2"/>
</dbReference>
<evidence type="ECO:0000256" key="1">
    <source>
        <dbReference type="ARBA" id="ARBA00023015"/>
    </source>
</evidence>
<evidence type="ECO:0000313" key="5">
    <source>
        <dbReference type="Proteomes" id="UP000093111"/>
    </source>
</evidence>
<dbReference type="PATRIC" id="fig|1612624.7.peg.741"/>
<sequence length="302" mass="32947">MHNPAESYAEIASIISRHVPGTGMVETAIENLFLGRQTAPTNPVHLAHRPAFALIAQGEKSVTLGQDVYHYGVGDCVVVSLDLPVISRVSVASPQEPHLGLGMVINPDRLREVLQRIAVPAVAATADGMRGLAVHKASPALVDATLRYLKLLDTPNDIAGVAPLVEQEILYRLLTGPYGPRLIQIATADSPGNRVAKAIAWLRENYIRPLRIEDLAEHVGMSVSSLHHHFKAVAAMTPMQYQKQLRLNEARRLMLVDNMDAGTAGHRVGYQSPSQFGLEYTRLYGQSPLRDIATLRVQQAAE</sequence>
<name>A0A1C7P7H9_9HYPH</name>
<dbReference type="STRING" id="1612624.ADU59_03555"/>
<keyword evidence="2" id="KW-0804">Transcription</keyword>
<dbReference type="InterPro" id="IPR009594">
    <property type="entry name" value="Tscrpt_reg_HTH_AraC_N"/>
</dbReference>
<evidence type="ECO:0000313" key="4">
    <source>
        <dbReference type="EMBL" id="OBZ97212.1"/>
    </source>
</evidence>
<feature type="domain" description="HTH araC/xylS-type" evidence="3">
    <location>
        <begin position="196"/>
        <end position="294"/>
    </location>
</feature>
<dbReference type="OrthoDB" id="9802263at2"/>
<dbReference type="AlphaFoldDB" id="A0A1C7P7H9"/>
<dbReference type="RefSeq" id="WP_068951721.1">
    <property type="nucleotide sequence ID" value="NZ_LGLV01000004.1"/>
</dbReference>
<dbReference type="GO" id="GO:0043565">
    <property type="term" value="F:sequence-specific DNA binding"/>
    <property type="evidence" value="ECO:0007669"/>
    <property type="project" value="InterPro"/>
</dbReference>